<accession>A0ABX2K8F9</accession>
<proteinExistence type="predicted"/>
<sequence length="87" mass="9354">MGLDPRPVAAVGLEESKGRAIVSSSRKQLKSLEPAFGVMARIGGNPPMALYGQADFRRHPDLRQVAAPGESRCCPLRQVIAAQRKSV</sequence>
<organism evidence="1 2">
    <name type="scientific">Azospirillum melinis</name>
    <dbReference type="NCBI Taxonomy" id="328839"/>
    <lineage>
        <taxon>Bacteria</taxon>
        <taxon>Pseudomonadati</taxon>
        <taxon>Pseudomonadota</taxon>
        <taxon>Alphaproteobacteria</taxon>
        <taxon>Rhodospirillales</taxon>
        <taxon>Azospirillaceae</taxon>
        <taxon>Azospirillum</taxon>
    </lineage>
</organism>
<gene>
    <name evidence="1" type="ORF">GBZ48_11415</name>
</gene>
<evidence type="ECO:0000313" key="1">
    <source>
        <dbReference type="EMBL" id="NUA99899.1"/>
    </source>
</evidence>
<dbReference type="RefSeq" id="WP_174471156.1">
    <property type="nucleotide sequence ID" value="NZ_JAGINN010000012.1"/>
</dbReference>
<evidence type="ECO:0000313" key="2">
    <source>
        <dbReference type="Proteomes" id="UP000605086"/>
    </source>
</evidence>
<comment type="caution">
    <text evidence="1">The sequence shown here is derived from an EMBL/GenBank/DDBJ whole genome shotgun (WGS) entry which is preliminary data.</text>
</comment>
<name>A0ABX2K8F9_9PROT</name>
<dbReference type="EMBL" id="WHOS01000012">
    <property type="protein sequence ID" value="NUA99899.1"/>
    <property type="molecule type" value="Genomic_DNA"/>
</dbReference>
<dbReference type="Proteomes" id="UP000605086">
    <property type="component" value="Unassembled WGS sequence"/>
</dbReference>
<reference evidence="1 2" key="1">
    <citation type="submission" date="2019-10" db="EMBL/GenBank/DDBJ databases">
        <title>Genome sequence of Azospirillum melinis.</title>
        <authorList>
            <person name="Ambrosini A."/>
            <person name="Sant'Anna F.H."/>
            <person name="Cassan F.D."/>
            <person name="Souza E.M."/>
            <person name="Passaglia L.M.P."/>
        </authorList>
    </citation>
    <scope>NUCLEOTIDE SEQUENCE [LARGE SCALE GENOMIC DNA]</scope>
    <source>
        <strain evidence="1 2">TMCY0552</strain>
    </source>
</reference>
<protein>
    <recommendedName>
        <fullName evidence="3">UmuC domain-containing protein</fullName>
    </recommendedName>
</protein>
<evidence type="ECO:0008006" key="3">
    <source>
        <dbReference type="Google" id="ProtNLM"/>
    </source>
</evidence>
<keyword evidence="2" id="KW-1185">Reference proteome</keyword>